<name>A0A177AUP9_9BILA</name>
<sequence length="92" mass="10402">MIYRAVTHSTTRLSPSQLLHGSTLKTRLSLELESSPVSTEQADLIAKKNVQKCQEKLIRNDRTKERHLTVGEYVRVGGPHLKRYSVTAIENS</sequence>
<evidence type="ECO:0000313" key="2">
    <source>
        <dbReference type="Proteomes" id="UP000078046"/>
    </source>
</evidence>
<dbReference type="EMBL" id="LWCA01001241">
    <property type="protein sequence ID" value="OAF65560.1"/>
    <property type="molecule type" value="Genomic_DNA"/>
</dbReference>
<proteinExistence type="predicted"/>
<reference evidence="1 2" key="1">
    <citation type="submission" date="2016-04" db="EMBL/GenBank/DDBJ databases">
        <title>The genome of Intoshia linei affirms orthonectids as highly simplified spiralians.</title>
        <authorList>
            <person name="Mikhailov K.V."/>
            <person name="Slusarev G.S."/>
            <person name="Nikitin M.A."/>
            <person name="Logacheva M.D."/>
            <person name="Penin A."/>
            <person name="Aleoshin V."/>
            <person name="Panchin Y.V."/>
        </authorList>
    </citation>
    <scope>NUCLEOTIDE SEQUENCE [LARGE SCALE GENOMIC DNA]</scope>
    <source>
        <strain evidence="1">Intl2013</strain>
        <tissue evidence="1">Whole animal</tissue>
    </source>
</reference>
<protein>
    <submittedName>
        <fullName evidence="1">Uncharacterized protein</fullName>
    </submittedName>
</protein>
<evidence type="ECO:0000313" key="1">
    <source>
        <dbReference type="EMBL" id="OAF65560.1"/>
    </source>
</evidence>
<dbReference type="Proteomes" id="UP000078046">
    <property type="component" value="Unassembled WGS sequence"/>
</dbReference>
<organism evidence="1 2">
    <name type="scientific">Intoshia linei</name>
    <dbReference type="NCBI Taxonomy" id="1819745"/>
    <lineage>
        <taxon>Eukaryota</taxon>
        <taxon>Metazoa</taxon>
        <taxon>Spiralia</taxon>
        <taxon>Lophotrochozoa</taxon>
        <taxon>Mesozoa</taxon>
        <taxon>Orthonectida</taxon>
        <taxon>Rhopaluridae</taxon>
        <taxon>Intoshia</taxon>
    </lineage>
</organism>
<accession>A0A177AUP9</accession>
<comment type="caution">
    <text evidence="1">The sequence shown here is derived from an EMBL/GenBank/DDBJ whole genome shotgun (WGS) entry which is preliminary data.</text>
</comment>
<dbReference type="AlphaFoldDB" id="A0A177AUP9"/>
<dbReference type="OrthoDB" id="10058156at2759"/>
<keyword evidence="2" id="KW-1185">Reference proteome</keyword>
<gene>
    <name evidence="1" type="ORF">A3Q56_06741</name>
</gene>